<dbReference type="PROSITE" id="PS00519">
    <property type="entry name" value="HTH_ASNC_1"/>
    <property type="match status" value="1"/>
</dbReference>
<dbReference type="Gene3D" id="3.30.70.920">
    <property type="match status" value="1"/>
</dbReference>
<sequence length="175" mass="18912">MSKAASYPDSATGQTATALDRVDHAMLALLTDDARISIRALADRLNISRANAYARLDRLTRDGVITGFSAQVAPQRAGLGTSAYVTLTVEQTAWRALNAALRKIPYIEHIALVGGDFDVLLLVRTPDNATLRDVVLESIQAVEGVRASRTWLIFEETTGSGAPWRQAAAEPDLNH</sequence>
<dbReference type="InterPro" id="IPR019887">
    <property type="entry name" value="Tscrpt_reg_AsnC/Lrp_C"/>
</dbReference>
<accession>A0A9W6VM61</accession>
<dbReference type="GO" id="GO:0005829">
    <property type="term" value="C:cytosol"/>
    <property type="evidence" value="ECO:0007669"/>
    <property type="project" value="TreeGrafter"/>
</dbReference>
<keyword evidence="6" id="KW-1185">Reference proteome</keyword>
<dbReference type="AlphaFoldDB" id="A0A9W6VM61"/>
<evidence type="ECO:0000313" key="5">
    <source>
        <dbReference type="EMBL" id="GLY71196.1"/>
    </source>
</evidence>
<organism evidence="5 6">
    <name type="scientific">Amycolatopsis taiwanensis</name>
    <dbReference type="NCBI Taxonomy" id="342230"/>
    <lineage>
        <taxon>Bacteria</taxon>
        <taxon>Bacillati</taxon>
        <taxon>Actinomycetota</taxon>
        <taxon>Actinomycetes</taxon>
        <taxon>Pseudonocardiales</taxon>
        <taxon>Pseudonocardiaceae</taxon>
        <taxon>Amycolatopsis</taxon>
    </lineage>
</organism>
<evidence type="ECO:0000256" key="1">
    <source>
        <dbReference type="ARBA" id="ARBA00023015"/>
    </source>
</evidence>
<dbReference type="Gene3D" id="1.10.10.10">
    <property type="entry name" value="Winged helix-like DNA-binding domain superfamily/Winged helix DNA-binding domain"/>
    <property type="match status" value="1"/>
</dbReference>
<keyword evidence="2" id="KW-0238">DNA-binding</keyword>
<dbReference type="Pfam" id="PF01037">
    <property type="entry name" value="AsnC_trans_reg"/>
    <property type="match status" value="1"/>
</dbReference>
<name>A0A9W6VM61_9PSEU</name>
<dbReference type="PANTHER" id="PTHR30154:SF34">
    <property type="entry name" value="TRANSCRIPTIONAL REGULATOR AZLB"/>
    <property type="match status" value="1"/>
</dbReference>
<evidence type="ECO:0000256" key="2">
    <source>
        <dbReference type="ARBA" id="ARBA00023125"/>
    </source>
</evidence>
<dbReference type="InterPro" id="IPR036390">
    <property type="entry name" value="WH_DNA-bd_sf"/>
</dbReference>
<evidence type="ECO:0000256" key="3">
    <source>
        <dbReference type="ARBA" id="ARBA00023163"/>
    </source>
</evidence>
<dbReference type="InterPro" id="IPR011008">
    <property type="entry name" value="Dimeric_a/b-barrel"/>
</dbReference>
<protein>
    <submittedName>
        <fullName evidence="5">AsnC family transcriptional regulator</fullName>
    </submittedName>
</protein>
<keyword evidence="1" id="KW-0805">Transcription regulation</keyword>
<evidence type="ECO:0000259" key="4">
    <source>
        <dbReference type="PROSITE" id="PS50956"/>
    </source>
</evidence>
<dbReference type="Proteomes" id="UP001165136">
    <property type="component" value="Unassembled WGS sequence"/>
</dbReference>
<dbReference type="SUPFAM" id="SSF46785">
    <property type="entry name" value="Winged helix' DNA-binding domain"/>
    <property type="match status" value="1"/>
</dbReference>
<dbReference type="Pfam" id="PF13412">
    <property type="entry name" value="HTH_24"/>
    <property type="match status" value="1"/>
</dbReference>
<dbReference type="InterPro" id="IPR036388">
    <property type="entry name" value="WH-like_DNA-bd_sf"/>
</dbReference>
<dbReference type="InterPro" id="IPR019885">
    <property type="entry name" value="Tscrpt_reg_HTH_AsnC-type_CS"/>
</dbReference>
<proteinExistence type="predicted"/>
<dbReference type="EMBL" id="BSTI01000032">
    <property type="protein sequence ID" value="GLY71196.1"/>
    <property type="molecule type" value="Genomic_DNA"/>
</dbReference>
<dbReference type="GO" id="GO:0043200">
    <property type="term" value="P:response to amino acid"/>
    <property type="evidence" value="ECO:0007669"/>
    <property type="project" value="TreeGrafter"/>
</dbReference>
<evidence type="ECO:0000313" key="6">
    <source>
        <dbReference type="Proteomes" id="UP001165136"/>
    </source>
</evidence>
<dbReference type="GO" id="GO:0043565">
    <property type="term" value="F:sequence-specific DNA binding"/>
    <property type="evidence" value="ECO:0007669"/>
    <property type="project" value="InterPro"/>
</dbReference>
<gene>
    <name evidence="5" type="primary">lrp</name>
    <name evidence="5" type="ORF">Atai01_78150</name>
</gene>
<dbReference type="PANTHER" id="PTHR30154">
    <property type="entry name" value="LEUCINE-RESPONSIVE REGULATORY PROTEIN"/>
    <property type="match status" value="1"/>
</dbReference>
<comment type="caution">
    <text evidence="5">The sequence shown here is derived from an EMBL/GenBank/DDBJ whole genome shotgun (WGS) entry which is preliminary data.</text>
</comment>
<feature type="domain" description="HTH asnC-type" evidence="4">
    <location>
        <begin position="19"/>
        <end position="80"/>
    </location>
</feature>
<dbReference type="PRINTS" id="PR00033">
    <property type="entry name" value="HTHASNC"/>
</dbReference>
<dbReference type="InterPro" id="IPR000485">
    <property type="entry name" value="AsnC-type_HTH_dom"/>
</dbReference>
<keyword evidence="3" id="KW-0804">Transcription</keyword>
<dbReference type="SUPFAM" id="SSF54909">
    <property type="entry name" value="Dimeric alpha+beta barrel"/>
    <property type="match status" value="1"/>
</dbReference>
<dbReference type="RefSeq" id="WP_027945386.1">
    <property type="nucleotide sequence ID" value="NZ_BSTI01000032.1"/>
</dbReference>
<dbReference type="SMART" id="SM00344">
    <property type="entry name" value="HTH_ASNC"/>
    <property type="match status" value="1"/>
</dbReference>
<reference evidence="5" key="1">
    <citation type="submission" date="2023-03" db="EMBL/GenBank/DDBJ databases">
        <title>Amycolatopsis taiwanensis NBRC 103393.</title>
        <authorList>
            <person name="Ichikawa N."/>
            <person name="Sato H."/>
            <person name="Tonouchi N."/>
        </authorList>
    </citation>
    <scope>NUCLEOTIDE SEQUENCE</scope>
    <source>
        <strain evidence="5">NBRC 103393</strain>
    </source>
</reference>
<dbReference type="PROSITE" id="PS50956">
    <property type="entry name" value="HTH_ASNC_2"/>
    <property type="match status" value="1"/>
</dbReference>
<dbReference type="InterPro" id="IPR019888">
    <property type="entry name" value="Tscrpt_reg_AsnC-like"/>
</dbReference>